<dbReference type="Pfam" id="PF12974">
    <property type="entry name" value="Phosphonate-bd"/>
    <property type="match status" value="1"/>
</dbReference>
<organism evidence="3 4">
    <name type="scientific">Paenibacillus albus</name>
    <dbReference type="NCBI Taxonomy" id="2495582"/>
    <lineage>
        <taxon>Bacteria</taxon>
        <taxon>Bacillati</taxon>
        <taxon>Bacillota</taxon>
        <taxon>Bacilli</taxon>
        <taxon>Bacillales</taxon>
        <taxon>Paenibacillaceae</taxon>
        <taxon>Paenibacillus</taxon>
    </lineage>
</organism>
<keyword evidence="4" id="KW-1185">Reference proteome</keyword>
<evidence type="ECO:0000313" key="3">
    <source>
        <dbReference type="EMBL" id="AZN39161.1"/>
    </source>
</evidence>
<dbReference type="InterPro" id="IPR005770">
    <property type="entry name" value="PhnD"/>
</dbReference>
<dbReference type="EMBL" id="CP034437">
    <property type="protein sequence ID" value="AZN39161.1"/>
    <property type="molecule type" value="Genomic_DNA"/>
</dbReference>
<dbReference type="PANTHER" id="PTHR35841">
    <property type="entry name" value="PHOSPHONATES-BINDING PERIPLASMIC PROTEIN"/>
    <property type="match status" value="1"/>
</dbReference>
<dbReference type="RefSeq" id="WP_126013345.1">
    <property type="nucleotide sequence ID" value="NZ_CP034437.1"/>
</dbReference>
<dbReference type="GO" id="GO:0055085">
    <property type="term" value="P:transmembrane transport"/>
    <property type="evidence" value="ECO:0007669"/>
    <property type="project" value="InterPro"/>
</dbReference>
<keyword evidence="2" id="KW-0732">Signal</keyword>
<gene>
    <name evidence="3" type="ORF">EJC50_05405</name>
</gene>
<dbReference type="PANTHER" id="PTHR35841:SF1">
    <property type="entry name" value="PHOSPHONATES-BINDING PERIPLASMIC PROTEIN"/>
    <property type="match status" value="1"/>
</dbReference>
<proteinExistence type="inferred from homology"/>
<protein>
    <submittedName>
        <fullName evidence="3">Phosphate/phosphite/phosphonate ABC transporter substrate-binding protein</fullName>
    </submittedName>
</protein>
<evidence type="ECO:0000256" key="2">
    <source>
        <dbReference type="ARBA" id="ARBA00022729"/>
    </source>
</evidence>
<sequence>MRRGVVIFVCIAVILCAAYFIRQGGESDHLTIGLVPSGDPETMKKNFEPVRAYLEQETGYKVVTTIPKDYAGLIEAMKNKEVDIGWFGAFSYIAAKSEMELEPLVIQYRKGSGITYRSLIITKQDSQIHSIEDLQGKTFAFVDPGSTSGFVIPYSLFNSRHIDMTRYFAKTVYSGSHDAVLLDVMSKKVDAGAMEDLTLKKNIEAGKYKEQDIRVIWQSNEIPGSPFVARADLSDRAKKKFKTAMLTIHEKSPDSIRVLDAKIEKYVEVQDSQYNEISNISNVLGKQFILDNFLKKK</sequence>
<dbReference type="GO" id="GO:0043190">
    <property type="term" value="C:ATP-binding cassette (ABC) transporter complex"/>
    <property type="evidence" value="ECO:0007669"/>
    <property type="project" value="InterPro"/>
</dbReference>
<dbReference type="CDD" id="cd01071">
    <property type="entry name" value="PBP2_PhnD_like"/>
    <property type="match status" value="1"/>
</dbReference>
<comment type="similarity">
    <text evidence="1">Belongs to the phosphate/phosphite/phosphonate binding protein family.</text>
</comment>
<reference evidence="4" key="1">
    <citation type="submission" date="2018-12" db="EMBL/GenBank/DDBJ databases">
        <title>Genome sequence of Peanibacillus sp.</title>
        <authorList>
            <person name="Subramani G."/>
            <person name="Srinivasan S."/>
            <person name="Kim M.K."/>
        </authorList>
    </citation>
    <scope>NUCLEOTIDE SEQUENCE [LARGE SCALE GENOMIC DNA]</scope>
    <source>
        <strain evidence="4">18JY67-1</strain>
    </source>
</reference>
<dbReference type="SUPFAM" id="SSF53850">
    <property type="entry name" value="Periplasmic binding protein-like II"/>
    <property type="match status" value="1"/>
</dbReference>
<name>A0A3S9A0B3_9BACL</name>
<evidence type="ECO:0000256" key="1">
    <source>
        <dbReference type="ARBA" id="ARBA00007162"/>
    </source>
</evidence>
<dbReference type="KEGG" id="palb:EJC50_05405"/>
<dbReference type="Proteomes" id="UP000272528">
    <property type="component" value="Chromosome"/>
</dbReference>
<dbReference type="Gene3D" id="3.40.190.10">
    <property type="entry name" value="Periplasmic binding protein-like II"/>
    <property type="match status" value="2"/>
</dbReference>
<evidence type="ECO:0000313" key="4">
    <source>
        <dbReference type="Proteomes" id="UP000272528"/>
    </source>
</evidence>
<dbReference type="OrthoDB" id="9776786at2"/>
<accession>A0A3S9A0B3</accession>
<dbReference type="AlphaFoldDB" id="A0A3S9A0B3"/>
<dbReference type="NCBIfam" id="TIGR01098">
    <property type="entry name" value="3A0109s03R"/>
    <property type="match status" value="1"/>
</dbReference>